<dbReference type="Proteomes" id="UP000283269">
    <property type="component" value="Unassembled WGS sequence"/>
</dbReference>
<feature type="compositionally biased region" description="Basic and acidic residues" evidence="1">
    <location>
        <begin position="1"/>
        <end position="41"/>
    </location>
</feature>
<dbReference type="GO" id="GO:0003729">
    <property type="term" value="F:mRNA binding"/>
    <property type="evidence" value="ECO:0007669"/>
    <property type="project" value="InterPro"/>
</dbReference>
<dbReference type="PANTHER" id="PTHR40788">
    <property type="entry name" value="CLR5 DOMAIN-CONTAINING PROTEIN-RELATED"/>
    <property type="match status" value="1"/>
</dbReference>
<organism evidence="2 3">
    <name type="scientific">Psilocybe cyanescens</name>
    <dbReference type="NCBI Taxonomy" id="93625"/>
    <lineage>
        <taxon>Eukaryota</taxon>
        <taxon>Fungi</taxon>
        <taxon>Dikarya</taxon>
        <taxon>Basidiomycota</taxon>
        <taxon>Agaricomycotina</taxon>
        <taxon>Agaricomycetes</taxon>
        <taxon>Agaricomycetidae</taxon>
        <taxon>Agaricales</taxon>
        <taxon>Agaricineae</taxon>
        <taxon>Strophariaceae</taxon>
        <taxon>Psilocybe</taxon>
    </lineage>
</organism>
<feature type="compositionally biased region" description="Basic residues" evidence="1">
    <location>
        <begin position="634"/>
        <end position="647"/>
    </location>
</feature>
<feature type="compositionally biased region" description="Polar residues" evidence="1">
    <location>
        <begin position="452"/>
        <end position="468"/>
    </location>
</feature>
<feature type="compositionally biased region" description="Pro residues" evidence="1">
    <location>
        <begin position="583"/>
        <end position="600"/>
    </location>
</feature>
<dbReference type="AlphaFoldDB" id="A0A409X9N2"/>
<evidence type="ECO:0000256" key="1">
    <source>
        <dbReference type="SAM" id="MobiDB-lite"/>
    </source>
</evidence>
<keyword evidence="3" id="KW-1185">Reference proteome</keyword>
<reference evidence="2 3" key="1">
    <citation type="journal article" date="2018" name="Evol. Lett.">
        <title>Horizontal gene cluster transfer increased hallucinogenic mushroom diversity.</title>
        <authorList>
            <person name="Reynolds H.T."/>
            <person name="Vijayakumar V."/>
            <person name="Gluck-Thaler E."/>
            <person name="Korotkin H.B."/>
            <person name="Matheny P.B."/>
            <person name="Slot J.C."/>
        </authorList>
    </citation>
    <scope>NUCLEOTIDE SEQUENCE [LARGE SCALE GENOMIC DNA]</scope>
    <source>
        <strain evidence="2 3">2631</strain>
    </source>
</reference>
<feature type="region of interest" description="Disordered" evidence="1">
    <location>
        <begin position="422"/>
        <end position="498"/>
    </location>
</feature>
<dbReference type="EMBL" id="NHYD01002281">
    <property type="protein sequence ID" value="PPQ87476.1"/>
    <property type="molecule type" value="Genomic_DNA"/>
</dbReference>
<dbReference type="STRING" id="93625.A0A409X9N2"/>
<feature type="region of interest" description="Disordered" evidence="1">
    <location>
        <begin position="826"/>
        <end position="855"/>
    </location>
</feature>
<evidence type="ECO:0000313" key="3">
    <source>
        <dbReference type="Proteomes" id="UP000283269"/>
    </source>
</evidence>
<feature type="region of interest" description="Disordered" evidence="1">
    <location>
        <begin position="1"/>
        <end position="47"/>
    </location>
</feature>
<sequence>MPPDKKSSKDGSSSKDLIRVNGKRDLLAKSQPREKREERGPKPTTSKALILRNGKYGSQGTGELMLMSKMSGREKLDLLAENLVEESKKAFLKPFRLEQCLKIAESQSDAYVDDIAKLRDPDLFRYAIESELLARKEAKRSEPRKNPSSVAKVVATRVHNTYMLASSWKIASDILNGMAEDGLSDRNVKMMLESKPDMRDRYLALYNMVDELVTMSQERFAVLATTAPHYAKYFKLRPTETANPTESEYVFDWEDLRGAADSFLDSIIIELCFPRGAYPKAILYRILHDAIEESPRDAKRFPQELWDAVGDLSVSVELQELLSAPLFGPEGEAWLKEPHQMPEEYELWTDAQIYSGKATELYAAFKDTIFPLEKTRRKEVLDKMWNQIDQNYISISGQNIDELWQLKGVFDYAPQWSAHATLPDIGEDSDSDEFGSRGNKGRKKKTLAITAGNASSDGSMPGLQSVSNTSDDDDGDDDDSEYETEYESSDDGYNTEEEDEIREMYREAMDAAHEADWFDANVPAGVDPFLQEDRKGNPFLKILGSLRGRMFSSSPKLKTTTRTEPRTGPIRGAFRATASGAPKPVPKTMPPKSSPTPVTPTVPSTTSPATAPKIQKATVEEVDDEDDISMAAGAKKKKKKSKKKKKPATSEIPPTSPSPSVDSVSSPVIPSTTLSLKKSPSVSSKALTTKTATPSVASAFMSSTTTLPIGEATAQSAHSYLQSLNISSEKKLKKRPDHASLFSNASEPKKQSIFSRLSGGKNKEKDKEDEMASAKRSWFNKLSKKTTVLMHQILKTEEDKTGGRSPMKWEHFLKLMREMGFEYDPSTAGSSVRFDPPNKADRPITFHKPHPDPTLQPVMLKEFAKKLKRYYGWNEDDLLRQN</sequence>
<feature type="compositionally biased region" description="Polar residues" evidence="1">
    <location>
        <begin position="551"/>
        <end position="562"/>
    </location>
</feature>
<protein>
    <submittedName>
        <fullName evidence="2">Uncharacterized protein</fullName>
    </submittedName>
</protein>
<evidence type="ECO:0000313" key="2">
    <source>
        <dbReference type="EMBL" id="PPQ87476.1"/>
    </source>
</evidence>
<comment type="caution">
    <text evidence="2">The sequence shown here is derived from an EMBL/GenBank/DDBJ whole genome shotgun (WGS) entry which is preliminary data.</text>
</comment>
<feature type="compositionally biased region" description="Basic and acidic residues" evidence="1">
    <location>
        <begin position="761"/>
        <end position="773"/>
    </location>
</feature>
<proteinExistence type="predicted"/>
<accession>A0A409X9N2</accession>
<feature type="compositionally biased region" description="Low complexity" evidence="1">
    <location>
        <begin position="601"/>
        <end position="613"/>
    </location>
</feature>
<feature type="region of interest" description="Disordered" evidence="1">
    <location>
        <begin position="551"/>
        <end position="698"/>
    </location>
</feature>
<gene>
    <name evidence="2" type="ORF">CVT25_008212</name>
</gene>
<feature type="compositionally biased region" description="Polar residues" evidence="1">
    <location>
        <begin position="685"/>
        <end position="698"/>
    </location>
</feature>
<feature type="compositionally biased region" description="Low complexity" evidence="1">
    <location>
        <begin position="649"/>
        <end position="684"/>
    </location>
</feature>
<name>A0A409X9N2_PSICY</name>
<dbReference type="InterPro" id="IPR012933">
    <property type="entry name" value="HicA_mRNA_interferase"/>
</dbReference>
<dbReference type="OrthoDB" id="2922289at2759"/>
<feature type="compositionally biased region" description="Acidic residues" evidence="1">
    <location>
        <begin position="470"/>
        <end position="498"/>
    </location>
</feature>
<dbReference type="PANTHER" id="PTHR40788:SF1">
    <property type="entry name" value="IPA PROTEIN"/>
    <property type="match status" value="1"/>
</dbReference>
<feature type="region of interest" description="Disordered" evidence="1">
    <location>
        <begin position="728"/>
        <end position="775"/>
    </location>
</feature>
<dbReference type="InParanoid" id="A0A409X9N2"/>
<dbReference type="Pfam" id="PF07927">
    <property type="entry name" value="HicA_toxin"/>
    <property type="match status" value="1"/>
</dbReference>